<evidence type="ECO:0000313" key="3">
    <source>
        <dbReference type="Proteomes" id="UP000032721"/>
    </source>
</evidence>
<dbReference type="AlphaFoldDB" id="A0A068QP48"/>
<dbReference type="Proteomes" id="UP000324170">
    <property type="component" value="Unassembled WGS sequence"/>
</dbReference>
<gene>
    <name evidence="2" type="ORF">LY16_02964</name>
    <name evidence="1" type="ORF">XDD1_1015</name>
</gene>
<accession>A0A068QP48</accession>
<reference evidence="1 3" key="1">
    <citation type="submission" date="2013-07" db="EMBL/GenBank/DDBJ databases">
        <authorList>
            <person name="Genoscope - CEA"/>
        </authorList>
    </citation>
    <scope>NUCLEOTIDE SEQUENCE [LARGE SCALE GENOMIC DNA]</scope>
    <source>
        <strain evidence="1">FRM16</strain>
        <strain evidence="3">FRM16 / DSM 17909</strain>
    </source>
</reference>
<dbReference type="EMBL" id="FO704550">
    <property type="protein sequence ID" value="CDG16718.1"/>
    <property type="molecule type" value="Genomic_DNA"/>
</dbReference>
<dbReference type="Proteomes" id="UP000032721">
    <property type="component" value="Chromosome"/>
</dbReference>
<sequence>MSMLTLRYLFLAKQAINYVNNTVGVISPNQLPTQTQEQQDERRRCNIELSRMRNSIQERLEPMLGNSNTLSDSFYRKYFLLSNFDTVTSHLGNCGEKTILAFSYLKMRGARPLELFDIDIDNKGEDAHSILVIGRVAGNDLFPNTWNRESVVCDPWNNQCYPSSLYDSKTPFTGRLILNYRYGNNIPR</sequence>
<dbReference type="RefSeq" id="WP_045969139.1">
    <property type="nucleotide sequence ID" value="NZ_CAWMED010000001.1"/>
</dbReference>
<name>A0A068QP48_9GAMM</name>
<evidence type="ECO:0000313" key="2">
    <source>
        <dbReference type="EMBL" id="TYP00558.1"/>
    </source>
</evidence>
<evidence type="ECO:0000313" key="4">
    <source>
        <dbReference type="Proteomes" id="UP000324170"/>
    </source>
</evidence>
<dbReference type="KEGG" id="xdo:XDD1_1015"/>
<dbReference type="HOGENOM" id="CLU_1440556_0_0_6"/>
<dbReference type="STRING" id="351671.XDD1_1015"/>
<reference evidence="2 4" key="2">
    <citation type="submission" date="2019-07" db="EMBL/GenBank/DDBJ databases">
        <title>Genomic Encyclopedia of Type Strains, Phase I: the one thousand microbial genomes (KMG-I) project.</title>
        <authorList>
            <person name="Kyrpides N."/>
        </authorList>
    </citation>
    <scope>NUCLEOTIDE SEQUENCE [LARGE SCALE GENOMIC DNA]</scope>
    <source>
        <strain evidence="2 4">DSM 17909</strain>
    </source>
</reference>
<organism evidence="1 3">
    <name type="scientific">Xenorhabdus doucetiae</name>
    <dbReference type="NCBI Taxonomy" id="351671"/>
    <lineage>
        <taxon>Bacteria</taxon>
        <taxon>Pseudomonadati</taxon>
        <taxon>Pseudomonadota</taxon>
        <taxon>Gammaproteobacteria</taxon>
        <taxon>Enterobacterales</taxon>
        <taxon>Morganellaceae</taxon>
        <taxon>Xenorhabdus</taxon>
    </lineage>
</organism>
<dbReference type="OrthoDB" id="9152014at2"/>
<evidence type="ECO:0008006" key="5">
    <source>
        <dbReference type="Google" id="ProtNLM"/>
    </source>
</evidence>
<protein>
    <recommendedName>
        <fullName evidence="5">Transglutaminase-like domain-containing protein</fullName>
    </recommendedName>
</protein>
<keyword evidence="4" id="KW-1185">Reference proteome</keyword>
<evidence type="ECO:0000313" key="1">
    <source>
        <dbReference type="EMBL" id="CDG16718.1"/>
    </source>
</evidence>
<dbReference type="EMBL" id="VNHN01000061">
    <property type="protein sequence ID" value="TYP00558.1"/>
    <property type="molecule type" value="Genomic_DNA"/>
</dbReference>
<proteinExistence type="predicted"/>